<accession>A0A1B0B2T8</accession>
<reference evidence="1" key="2">
    <citation type="submission" date="2020-05" db="UniProtKB">
        <authorList>
            <consortium name="EnsemblMetazoa"/>
        </authorList>
    </citation>
    <scope>IDENTIFICATION</scope>
    <source>
        <strain evidence="1">IAEA</strain>
    </source>
</reference>
<keyword evidence="2" id="KW-1185">Reference proteome</keyword>
<dbReference type="AlphaFoldDB" id="A0A1B0B2T8"/>
<proteinExistence type="predicted"/>
<sequence length="145" mass="16340">MVQRGHLVPSKEVEFNRIISVASNLGGDELSNMTINEVRELFEEQPSNEEELIEFLNISGFHCADDSEIVCNTTTALHLILSDLKEGVALAKKLENCFVEKDSSVVPEFSVLCFEIQKSIEVNTRKSDISMGTGDYELRKCFKMF</sequence>
<dbReference type="Proteomes" id="UP000092460">
    <property type="component" value="Unassembled WGS sequence"/>
</dbReference>
<organism evidence="1 2">
    <name type="scientific">Glossina palpalis gambiensis</name>
    <dbReference type="NCBI Taxonomy" id="67801"/>
    <lineage>
        <taxon>Eukaryota</taxon>
        <taxon>Metazoa</taxon>
        <taxon>Ecdysozoa</taxon>
        <taxon>Arthropoda</taxon>
        <taxon>Hexapoda</taxon>
        <taxon>Insecta</taxon>
        <taxon>Pterygota</taxon>
        <taxon>Neoptera</taxon>
        <taxon>Endopterygota</taxon>
        <taxon>Diptera</taxon>
        <taxon>Brachycera</taxon>
        <taxon>Muscomorpha</taxon>
        <taxon>Hippoboscoidea</taxon>
        <taxon>Glossinidae</taxon>
        <taxon>Glossina</taxon>
    </lineage>
</organism>
<protein>
    <submittedName>
        <fullName evidence="1">Uncharacterized protein</fullName>
    </submittedName>
</protein>
<evidence type="ECO:0000313" key="1">
    <source>
        <dbReference type="EnsemblMetazoa" id="GPPI017048-PA"/>
    </source>
</evidence>
<dbReference type="EMBL" id="JXJN01007703">
    <property type="status" value="NOT_ANNOTATED_CDS"/>
    <property type="molecule type" value="Genomic_DNA"/>
</dbReference>
<dbReference type="VEuPathDB" id="VectorBase:GPPI017048"/>
<reference evidence="2" key="1">
    <citation type="submission" date="2015-01" db="EMBL/GenBank/DDBJ databases">
        <authorList>
            <person name="Aksoy S."/>
            <person name="Warren W."/>
            <person name="Wilson R.K."/>
        </authorList>
    </citation>
    <scope>NUCLEOTIDE SEQUENCE [LARGE SCALE GENOMIC DNA]</scope>
    <source>
        <strain evidence="2">IAEA</strain>
    </source>
</reference>
<dbReference type="EnsemblMetazoa" id="GPPI017048-RA">
    <property type="protein sequence ID" value="GPPI017048-PA"/>
    <property type="gene ID" value="GPPI017048"/>
</dbReference>
<evidence type="ECO:0000313" key="2">
    <source>
        <dbReference type="Proteomes" id="UP000092460"/>
    </source>
</evidence>
<name>A0A1B0B2T8_9MUSC</name>